<feature type="region of interest" description="Disordered" evidence="1">
    <location>
        <begin position="22"/>
        <end position="119"/>
    </location>
</feature>
<feature type="compositionally biased region" description="Low complexity" evidence="1">
    <location>
        <begin position="72"/>
        <end position="104"/>
    </location>
</feature>
<evidence type="ECO:0000256" key="1">
    <source>
        <dbReference type="SAM" id="MobiDB-lite"/>
    </source>
</evidence>
<sequence length="119" mass="12606">MKKLLLLPFAFLLAGSLAACADNANDNENGDVLDENVDDTQTGNQEDTDILDNDTNNGTDTGNNGAVETEDGMGTNNNGNTNGTMNEEGTNDAGTNENGTTDNGTETETELRDEEKEEQ</sequence>
<protein>
    <submittedName>
        <fullName evidence="3">Uncharacterized protein</fullName>
    </submittedName>
</protein>
<gene>
    <name evidence="3" type="ORF">EKG35_00915</name>
</gene>
<evidence type="ECO:0000256" key="2">
    <source>
        <dbReference type="SAM" id="SignalP"/>
    </source>
</evidence>
<feature type="signal peptide" evidence="2">
    <location>
        <begin position="1"/>
        <end position="21"/>
    </location>
</feature>
<feature type="compositionally biased region" description="Low complexity" evidence="1">
    <location>
        <begin position="53"/>
        <end position="65"/>
    </location>
</feature>
<organism evidence="3 4">
    <name type="scientific">Lysinibacillus telephonicus</name>
    <dbReference type="NCBI Taxonomy" id="1714840"/>
    <lineage>
        <taxon>Bacteria</taxon>
        <taxon>Bacillati</taxon>
        <taxon>Bacillota</taxon>
        <taxon>Bacilli</taxon>
        <taxon>Bacillales</taxon>
        <taxon>Bacillaceae</taxon>
        <taxon>Lysinibacillus</taxon>
    </lineage>
</organism>
<dbReference type="RefSeq" id="WP_126292427.1">
    <property type="nucleotide sequence ID" value="NZ_CP155468.1"/>
</dbReference>
<keyword evidence="4" id="KW-1185">Reference proteome</keyword>
<evidence type="ECO:0000313" key="3">
    <source>
        <dbReference type="EMBL" id="RTQ96244.1"/>
    </source>
</evidence>
<keyword evidence="2" id="KW-0732">Signal</keyword>
<feature type="compositionally biased region" description="Acidic residues" evidence="1">
    <location>
        <begin position="28"/>
        <end position="38"/>
    </location>
</feature>
<dbReference type="Proteomes" id="UP000276349">
    <property type="component" value="Unassembled WGS sequence"/>
</dbReference>
<name>A0A431UX73_9BACI</name>
<reference evidence="3 4" key="1">
    <citation type="submission" date="2018-12" db="EMBL/GenBank/DDBJ databases">
        <authorList>
            <person name="Yu L."/>
        </authorList>
    </citation>
    <scope>NUCLEOTIDE SEQUENCE [LARGE SCALE GENOMIC DNA]</scope>
    <source>
        <strain evidence="3 4">S5H2222</strain>
    </source>
</reference>
<feature type="chain" id="PRO_5019573734" evidence="2">
    <location>
        <begin position="22"/>
        <end position="119"/>
    </location>
</feature>
<dbReference type="AlphaFoldDB" id="A0A431UX73"/>
<dbReference type="EMBL" id="RXNR01000002">
    <property type="protein sequence ID" value="RTQ96244.1"/>
    <property type="molecule type" value="Genomic_DNA"/>
</dbReference>
<feature type="compositionally biased region" description="Basic and acidic residues" evidence="1">
    <location>
        <begin position="109"/>
        <end position="119"/>
    </location>
</feature>
<comment type="caution">
    <text evidence="3">The sequence shown here is derived from an EMBL/GenBank/DDBJ whole genome shotgun (WGS) entry which is preliminary data.</text>
</comment>
<dbReference type="PROSITE" id="PS51257">
    <property type="entry name" value="PROKAR_LIPOPROTEIN"/>
    <property type="match status" value="1"/>
</dbReference>
<accession>A0A431UX73</accession>
<evidence type="ECO:0000313" key="4">
    <source>
        <dbReference type="Proteomes" id="UP000276349"/>
    </source>
</evidence>
<proteinExistence type="predicted"/>